<dbReference type="EMBL" id="BK015137">
    <property type="protein sequence ID" value="DAD92475.1"/>
    <property type="molecule type" value="Genomic_DNA"/>
</dbReference>
<name>A0A8S5NEG2_9CAUD</name>
<reference evidence="1" key="1">
    <citation type="journal article" date="2021" name="Proc. Natl. Acad. Sci. U.S.A.">
        <title>A Catalog of Tens of Thousands of Viruses from Human Metagenomes Reveals Hidden Associations with Chronic Diseases.</title>
        <authorList>
            <person name="Tisza M.J."/>
            <person name="Buck C.B."/>
        </authorList>
    </citation>
    <scope>NUCLEOTIDE SEQUENCE</scope>
    <source>
        <strain evidence="1">CtOyJ30</strain>
    </source>
</reference>
<organism evidence="1">
    <name type="scientific">Siphoviridae sp. ctOyJ30</name>
    <dbReference type="NCBI Taxonomy" id="2826317"/>
    <lineage>
        <taxon>Viruses</taxon>
        <taxon>Duplodnaviria</taxon>
        <taxon>Heunggongvirae</taxon>
        <taxon>Uroviricota</taxon>
        <taxon>Caudoviricetes</taxon>
    </lineage>
</organism>
<sequence length="73" mass="7493">MTIKTKMWWKAAGIRAVKTVAQTAVAMIPAAVTIGAVDWVTVVGTAALAGVVSLLTSIAGLPEVDVKEDNNNG</sequence>
<dbReference type="InterPro" id="IPR020109">
    <property type="entry name" value="Holin_r1t"/>
</dbReference>
<evidence type="ECO:0000313" key="1">
    <source>
        <dbReference type="EMBL" id="DAD92475.1"/>
    </source>
</evidence>
<accession>A0A8S5NEG2</accession>
<protein>
    <submittedName>
        <fullName evidence="1">Holin</fullName>
    </submittedName>
</protein>
<proteinExistence type="predicted"/>
<dbReference type="Pfam" id="PF16945">
    <property type="entry name" value="Phage_r1t_holin"/>
    <property type="match status" value="1"/>
</dbReference>